<feature type="compositionally biased region" description="Basic and acidic residues" evidence="1">
    <location>
        <begin position="139"/>
        <end position="148"/>
    </location>
</feature>
<comment type="caution">
    <text evidence="2">The sequence shown here is derived from an EMBL/GenBank/DDBJ whole genome shotgun (WGS) entry which is preliminary data.</text>
</comment>
<dbReference type="Proteomes" id="UP000288805">
    <property type="component" value="Unassembled WGS sequence"/>
</dbReference>
<protein>
    <submittedName>
        <fullName evidence="2">Protein gamete expressed 3</fullName>
    </submittedName>
</protein>
<dbReference type="PANTHER" id="PTHR37253">
    <property type="entry name" value="PROTEIN GAMETE EXPRESSED 3"/>
    <property type="match status" value="1"/>
</dbReference>
<feature type="region of interest" description="Disordered" evidence="1">
    <location>
        <begin position="125"/>
        <end position="181"/>
    </location>
</feature>
<evidence type="ECO:0000313" key="3">
    <source>
        <dbReference type="Proteomes" id="UP000288805"/>
    </source>
</evidence>
<feature type="compositionally biased region" description="Low complexity" evidence="1">
    <location>
        <begin position="151"/>
        <end position="164"/>
    </location>
</feature>
<name>A0A438EB47_VITVI</name>
<dbReference type="AlphaFoldDB" id="A0A438EB47"/>
<organism evidence="2 3">
    <name type="scientific">Vitis vinifera</name>
    <name type="common">Grape</name>
    <dbReference type="NCBI Taxonomy" id="29760"/>
    <lineage>
        <taxon>Eukaryota</taxon>
        <taxon>Viridiplantae</taxon>
        <taxon>Streptophyta</taxon>
        <taxon>Embryophyta</taxon>
        <taxon>Tracheophyta</taxon>
        <taxon>Spermatophyta</taxon>
        <taxon>Magnoliopsida</taxon>
        <taxon>eudicotyledons</taxon>
        <taxon>Gunneridae</taxon>
        <taxon>Pentapetalae</taxon>
        <taxon>rosids</taxon>
        <taxon>Vitales</taxon>
        <taxon>Vitaceae</taxon>
        <taxon>Viteae</taxon>
        <taxon>Vitis</taxon>
    </lineage>
</organism>
<dbReference type="PANTHER" id="PTHR37253:SF1">
    <property type="entry name" value="PROTEIN GAMETE EXPRESSED 3"/>
    <property type="match status" value="1"/>
</dbReference>
<dbReference type="EMBL" id="QGNW01001343">
    <property type="protein sequence ID" value="RVW44730.1"/>
    <property type="molecule type" value="Genomic_DNA"/>
</dbReference>
<accession>A0A438EB47</accession>
<evidence type="ECO:0000313" key="2">
    <source>
        <dbReference type="EMBL" id="RVW44730.1"/>
    </source>
</evidence>
<gene>
    <name evidence="2" type="primary">GEX3_4</name>
    <name evidence="2" type="ORF">CK203_081789</name>
</gene>
<feature type="compositionally biased region" description="Basic and acidic residues" evidence="1">
    <location>
        <begin position="170"/>
        <end position="181"/>
    </location>
</feature>
<proteinExistence type="predicted"/>
<sequence>MSILFDSKKKEFDRTITELEKKAAEEASTSAVLEKLGDLVQEREGIQRKLSTTYSLGRDVTGLHRKTLLPLYDGKTRSYSFQGAKKESVTIFHTVSDASSGESYSDREISWHSFEDKESAAKAKAKAKAKAPIADGSSSDDRICKEDYLGSSSEPASSSTSSMSPLFMEKPFEELREVKPA</sequence>
<dbReference type="InterPro" id="IPR045301">
    <property type="entry name" value="GEX3-like"/>
</dbReference>
<reference evidence="2 3" key="1">
    <citation type="journal article" date="2018" name="PLoS Genet.">
        <title>Population sequencing reveals clonal diversity and ancestral inbreeding in the grapevine cultivar Chardonnay.</title>
        <authorList>
            <person name="Roach M.J."/>
            <person name="Johnson D.L."/>
            <person name="Bohlmann J."/>
            <person name="van Vuuren H.J."/>
            <person name="Jones S.J."/>
            <person name="Pretorius I.S."/>
            <person name="Schmidt S.A."/>
            <person name="Borneman A.R."/>
        </authorList>
    </citation>
    <scope>NUCLEOTIDE SEQUENCE [LARGE SCALE GENOMIC DNA]</scope>
    <source>
        <strain evidence="3">cv. Chardonnay</strain>
        <tissue evidence="2">Leaf</tissue>
    </source>
</reference>
<evidence type="ECO:0000256" key="1">
    <source>
        <dbReference type="SAM" id="MobiDB-lite"/>
    </source>
</evidence>